<keyword evidence="3" id="KW-1185">Reference proteome</keyword>
<proteinExistence type="predicted"/>
<evidence type="ECO:0000256" key="1">
    <source>
        <dbReference type="SAM" id="MobiDB-lite"/>
    </source>
</evidence>
<gene>
    <name evidence="2" type="ORF">H2200_004233</name>
</gene>
<sequence>MSFKGPAKYEQQPCPFYPRSVPQVPDCIKTPEIQATADFVNERLARFNEVDEKKDRLAARPHHEWGDKSAAHKEKQLWINMCPSVVLGLKHIQSFIDSKARAIGGGDALASFLQDTAAFSTMYTELRGNQWSYNILKPHMYEDANPENKARGVPVSEYMELRSALEDCDLVDQKKLGPYLRRDRPHMYLAYVYEAQKQWKMIKRYKAQLSPPGEEYGVAICSNEEIDAKLRTLSDVKTELEQQGVQVATVKWMGTNLRYTGPGSEDRSKPGNRTNPDGPRKGNKRSRNDGNSKQNKRRRH</sequence>
<accession>A0AA39CLU3</accession>
<evidence type="ECO:0000313" key="2">
    <source>
        <dbReference type="EMBL" id="KAJ9612636.1"/>
    </source>
</evidence>
<feature type="region of interest" description="Disordered" evidence="1">
    <location>
        <begin position="258"/>
        <end position="300"/>
    </location>
</feature>
<protein>
    <submittedName>
        <fullName evidence="2">Uncharacterized protein</fullName>
    </submittedName>
</protein>
<dbReference type="AlphaFoldDB" id="A0AA39CLU3"/>
<organism evidence="2 3">
    <name type="scientific">Cladophialophora chaetospira</name>
    <dbReference type="NCBI Taxonomy" id="386627"/>
    <lineage>
        <taxon>Eukaryota</taxon>
        <taxon>Fungi</taxon>
        <taxon>Dikarya</taxon>
        <taxon>Ascomycota</taxon>
        <taxon>Pezizomycotina</taxon>
        <taxon>Eurotiomycetes</taxon>
        <taxon>Chaetothyriomycetidae</taxon>
        <taxon>Chaetothyriales</taxon>
        <taxon>Herpotrichiellaceae</taxon>
        <taxon>Cladophialophora</taxon>
    </lineage>
</organism>
<evidence type="ECO:0000313" key="3">
    <source>
        <dbReference type="Proteomes" id="UP001172673"/>
    </source>
</evidence>
<dbReference type="Proteomes" id="UP001172673">
    <property type="component" value="Unassembled WGS sequence"/>
</dbReference>
<reference evidence="2" key="1">
    <citation type="submission" date="2022-10" db="EMBL/GenBank/DDBJ databases">
        <title>Culturing micro-colonial fungi from biological soil crusts in the Mojave desert and describing Neophaeococcomyces mojavensis, and introducing the new genera and species Taxawa tesnikishii.</title>
        <authorList>
            <person name="Kurbessoian T."/>
            <person name="Stajich J.E."/>
        </authorList>
    </citation>
    <scope>NUCLEOTIDE SEQUENCE</scope>
    <source>
        <strain evidence="2">TK_41</strain>
    </source>
</reference>
<comment type="caution">
    <text evidence="2">The sequence shown here is derived from an EMBL/GenBank/DDBJ whole genome shotgun (WGS) entry which is preliminary data.</text>
</comment>
<dbReference type="EMBL" id="JAPDRK010000005">
    <property type="protein sequence ID" value="KAJ9612636.1"/>
    <property type="molecule type" value="Genomic_DNA"/>
</dbReference>
<name>A0AA39CLU3_9EURO</name>